<gene>
    <name evidence="8" type="ORF">GK108_03955</name>
</gene>
<comment type="subcellular location">
    <subcellularLocation>
        <location evidence="1">Cell membrane</location>
        <topology evidence="1">Multi-pass membrane protein</topology>
    </subcellularLocation>
</comment>
<evidence type="ECO:0000256" key="3">
    <source>
        <dbReference type="ARBA" id="ARBA00022692"/>
    </source>
</evidence>
<feature type="transmembrane region" description="Helical" evidence="6">
    <location>
        <begin position="39"/>
        <end position="59"/>
    </location>
</feature>
<dbReference type="Pfam" id="PF13396">
    <property type="entry name" value="PLDc_N"/>
    <property type="match status" value="1"/>
</dbReference>
<organism evidence="8 9">
    <name type="scientific">Spirosoma terrae</name>
    <dbReference type="NCBI Taxonomy" id="1968276"/>
    <lineage>
        <taxon>Bacteria</taxon>
        <taxon>Pseudomonadati</taxon>
        <taxon>Bacteroidota</taxon>
        <taxon>Cytophagia</taxon>
        <taxon>Cytophagales</taxon>
        <taxon>Cytophagaceae</taxon>
        <taxon>Spirosoma</taxon>
    </lineage>
</organism>
<dbReference type="EMBL" id="JAAFZH010000001">
    <property type="protein sequence ID" value="NDU94015.1"/>
    <property type="molecule type" value="Genomic_DNA"/>
</dbReference>
<feature type="transmembrane region" description="Helical" evidence="6">
    <location>
        <begin position="7"/>
        <end position="27"/>
    </location>
</feature>
<dbReference type="AlphaFoldDB" id="A0A6L9L0G6"/>
<evidence type="ECO:0000256" key="5">
    <source>
        <dbReference type="ARBA" id="ARBA00023136"/>
    </source>
</evidence>
<keyword evidence="9" id="KW-1185">Reference proteome</keyword>
<feature type="domain" description="Cardiolipin synthase N-terminal" evidence="7">
    <location>
        <begin position="22"/>
        <end position="60"/>
    </location>
</feature>
<comment type="caution">
    <text evidence="8">The sequence shown here is derived from an EMBL/GenBank/DDBJ whole genome shotgun (WGS) entry which is preliminary data.</text>
</comment>
<dbReference type="Proteomes" id="UP000474175">
    <property type="component" value="Unassembled WGS sequence"/>
</dbReference>
<evidence type="ECO:0000256" key="1">
    <source>
        <dbReference type="ARBA" id="ARBA00004651"/>
    </source>
</evidence>
<accession>A0A6L9L0G6</accession>
<evidence type="ECO:0000256" key="4">
    <source>
        <dbReference type="ARBA" id="ARBA00022989"/>
    </source>
</evidence>
<dbReference type="GO" id="GO:0005886">
    <property type="term" value="C:plasma membrane"/>
    <property type="evidence" value="ECO:0007669"/>
    <property type="project" value="UniProtKB-SubCell"/>
</dbReference>
<evidence type="ECO:0000256" key="6">
    <source>
        <dbReference type="SAM" id="Phobius"/>
    </source>
</evidence>
<evidence type="ECO:0000259" key="7">
    <source>
        <dbReference type="Pfam" id="PF13396"/>
    </source>
</evidence>
<keyword evidence="3 6" id="KW-0812">Transmembrane</keyword>
<dbReference type="InterPro" id="IPR027379">
    <property type="entry name" value="CLS_N"/>
</dbReference>
<dbReference type="RefSeq" id="WP_163943053.1">
    <property type="nucleotide sequence ID" value="NZ_JAAFZH010000001.1"/>
</dbReference>
<name>A0A6L9L0G6_9BACT</name>
<sequence length="68" mass="8048">MLSPDSGLIFWQIVVLLQLLGSIYALVQLYRHPVSFNIKTIWCFIILFIPLGWIVYLTFRKQQFSDRS</sequence>
<keyword evidence="5 6" id="KW-0472">Membrane</keyword>
<keyword evidence="4 6" id="KW-1133">Transmembrane helix</keyword>
<evidence type="ECO:0000313" key="8">
    <source>
        <dbReference type="EMBL" id="NDU94015.1"/>
    </source>
</evidence>
<keyword evidence="2" id="KW-1003">Cell membrane</keyword>
<evidence type="ECO:0000313" key="9">
    <source>
        <dbReference type="Proteomes" id="UP000474175"/>
    </source>
</evidence>
<evidence type="ECO:0000256" key="2">
    <source>
        <dbReference type="ARBA" id="ARBA00022475"/>
    </source>
</evidence>
<reference evidence="8 9" key="1">
    <citation type="submission" date="2020-02" db="EMBL/GenBank/DDBJ databases">
        <title>Draft genome sequence of two Spirosoma agri KCTC 52727 and Spirosoma terrae KCTC 52035.</title>
        <authorList>
            <person name="Rojas J."/>
            <person name="Ambika Manirajan B."/>
            <person name="Suarez C."/>
            <person name="Ratering S."/>
            <person name="Schnell S."/>
        </authorList>
    </citation>
    <scope>NUCLEOTIDE SEQUENCE [LARGE SCALE GENOMIC DNA]</scope>
    <source>
        <strain evidence="8 9">KCTC 52035</strain>
    </source>
</reference>
<proteinExistence type="predicted"/>
<protein>
    <recommendedName>
        <fullName evidence="7">Cardiolipin synthase N-terminal domain-containing protein</fullName>
    </recommendedName>
</protein>